<keyword evidence="1" id="KW-0732">Signal</keyword>
<dbReference type="AlphaFoldDB" id="A0A0V1KFQ3"/>
<gene>
    <name evidence="2" type="ORF">T4C_738</name>
</gene>
<dbReference type="EMBL" id="JYDV01000002">
    <property type="protein sequence ID" value="KRZ45653.1"/>
    <property type="molecule type" value="Genomic_DNA"/>
</dbReference>
<dbReference type="Proteomes" id="UP000054826">
    <property type="component" value="Unassembled WGS sequence"/>
</dbReference>
<feature type="signal peptide" evidence="1">
    <location>
        <begin position="1"/>
        <end position="23"/>
    </location>
</feature>
<proteinExistence type="predicted"/>
<evidence type="ECO:0000256" key="1">
    <source>
        <dbReference type="SAM" id="SignalP"/>
    </source>
</evidence>
<evidence type="ECO:0000313" key="2">
    <source>
        <dbReference type="EMBL" id="KRZ45653.1"/>
    </source>
</evidence>
<sequence length="73" mass="8046">MISKDRLLLLLLLLLLIDDSAVAVSAGQVDSYGSEKRPLTYLQTTEVGIFQQLALTGVQTKCGNLNDQRRRIA</sequence>
<protein>
    <submittedName>
        <fullName evidence="2">Uncharacterized protein</fullName>
    </submittedName>
</protein>
<feature type="chain" id="PRO_5006880989" evidence="1">
    <location>
        <begin position="24"/>
        <end position="73"/>
    </location>
</feature>
<organism evidence="2 3">
    <name type="scientific">Trichinella pseudospiralis</name>
    <name type="common">Parasitic roundworm</name>
    <dbReference type="NCBI Taxonomy" id="6337"/>
    <lineage>
        <taxon>Eukaryota</taxon>
        <taxon>Metazoa</taxon>
        <taxon>Ecdysozoa</taxon>
        <taxon>Nematoda</taxon>
        <taxon>Enoplea</taxon>
        <taxon>Dorylaimia</taxon>
        <taxon>Trichinellida</taxon>
        <taxon>Trichinellidae</taxon>
        <taxon>Trichinella</taxon>
    </lineage>
</organism>
<evidence type="ECO:0000313" key="3">
    <source>
        <dbReference type="Proteomes" id="UP000054826"/>
    </source>
</evidence>
<accession>A0A0V1KFQ3</accession>
<name>A0A0V1KFQ3_TRIPS</name>
<reference evidence="2 3" key="1">
    <citation type="submission" date="2015-01" db="EMBL/GenBank/DDBJ databases">
        <title>Evolution of Trichinella species and genotypes.</title>
        <authorList>
            <person name="Korhonen P.K."/>
            <person name="Edoardo P."/>
            <person name="Giuseppe L.R."/>
            <person name="Gasser R.B."/>
        </authorList>
    </citation>
    <scope>NUCLEOTIDE SEQUENCE [LARGE SCALE GENOMIC DNA]</scope>
    <source>
        <strain evidence="2">ISS176</strain>
    </source>
</reference>
<comment type="caution">
    <text evidence="2">The sequence shown here is derived from an EMBL/GenBank/DDBJ whole genome shotgun (WGS) entry which is preliminary data.</text>
</comment>